<dbReference type="Proteomes" id="UP000282184">
    <property type="component" value="Unassembled WGS sequence"/>
</dbReference>
<organism evidence="2 3">
    <name type="scientific">Hymenobacter gummosus</name>
    <dbReference type="NCBI Taxonomy" id="1776032"/>
    <lineage>
        <taxon>Bacteria</taxon>
        <taxon>Pseudomonadati</taxon>
        <taxon>Bacteroidota</taxon>
        <taxon>Cytophagia</taxon>
        <taxon>Cytophagales</taxon>
        <taxon>Hymenobacteraceae</taxon>
        <taxon>Hymenobacter</taxon>
    </lineage>
</organism>
<keyword evidence="1" id="KW-0732">Signal</keyword>
<comment type="caution">
    <text evidence="2">The sequence shown here is derived from an EMBL/GenBank/DDBJ whole genome shotgun (WGS) entry which is preliminary data.</text>
</comment>
<dbReference type="Gene3D" id="1.25.40.390">
    <property type="match status" value="1"/>
</dbReference>
<name>A0A3S0H716_9BACT</name>
<dbReference type="OrthoDB" id="622163at2"/>
<protein>
    <submittedName>
        <fullName evidence="2">SusD/RagB family nutrient-binding outer membrane lipoprotein</fullName>
    </submittedName>
</protein>
<dbReference type="RefSeq" id="WP_126693175.1">
    <property type="nucleotide sequence ID" value="NZ_RXOF01000005.1"/>
</dbReference>
<dbReference type="PROSITE" id="PS51257">
    <property type="entry name" value="PROKAR_LIPOPROTEIN"/>
    <property type="match status" value="1"/>
</dbReference>
<dbReference type="Pfam" id="PF12771">
    <property type="entry name" value="SusD-like_2"/>
    <property type="match status" value="1"/>
</dbReference>
<dbReference type="SUPFAM" id="SSF48452">
    <property type="entry name" value="TPR-like"/>
    <property type="match status" value="1"/>
</dbReference>
<evidence type="ECO:0000313" key="3">
    <source>
        <dbReference type="Proteomes" id="UP000282184"/>
    </source>
</evidence>
<reference evidence="2 3" key="1">
    <citation type="submission" date="2018-12" db="EMBL/GenBank/DDBJ databases">
        <title>Hymenobacter gummosus sp. nov., isolated from a spring.</title>
        <authorList>
            <person name="Nie L."/>
        </authorList>
    </citation>
    <scope>NUCLEOTIDE SEQUENCE [LARGE SCALE GENOMIC DNA]</scope>
    <source>
        <strain evidence="2 3">KCTC 52166</strain>
    </source>
</reference>
<dbReference type="InterPro" id="IPR011990">
    <property type="entry name" value="TPR-like_helical_dom_sf"/>
</dbReference>
<evidence type="ECO:0000256" key="1">
    <source>
        <dbReference type="SAM" id="SignalP"/>
    </source>
</evidence>
<feature type="chain" id="PRO_5018720280" evidence="1">
    <location>
        <begin position="20"/>
        <end position="529"/>
    </location>
</feature>
<evidence type="ECO:0000313" key="2">
    <source>
        <dbReference type="EMBL" id="RTQ50125.1"/>
    </source>
</evidence>
<gene>
    <name evidence="2" type="ORF">EJV47_10840</name>
</gene>
<accession>A0A3S0H716</accession>
<dbReference type="EMBL" id="RXOF01000005">
    <property type="protein sequence ID" value="RTQ50125.1"/>
    <property type="molecule type" value="Genomic_DNA"/>
</dbReference>
<keyword evidence="2" id="KW-0449">Lipoprotein</keyword>
<sequence>MKRNFKVWAALAITATTLATTGCDKFLDVNENPNNPLTATPQAVLAQALNATATNFASQYNNYGNWVAAYWGKSGTVNGYNEERTYNYSSLYNQGLWNNTYDNLYDYQLIEQLSNEQGRPNLAAVAKIMKVYNFQLLVDQYGDIPYSQALNGLQNVLPKYDKAEDIYKDFVVKLTEATTTLATLPTDTRVLANEDIVFGGGAAAHTSWQRFANTLRLRILLRMSNVQSLQAYVTTEMTRLASAPGGFLTTDAQVQPGFIQSEGQQSPFYNRYGVVSSGLASATERNYVQPTQYIIDQYQNNGPDPRLTRLYTPATVAPYANVYRGVVLGESNIPALGNYARLRLGGGLLKAFDQPVPLILLAESKFLQAEAKLKGFLPGGDAAAKTDYQDGIRASFVYFYAPAPSQRSTTADQSANAVPNYDLYLTRNAANPLVNWDVPGTGANAVSKEQKIYYQKYLAFNTVESIEAWSEYRRTGYPRIPASIESSSTRPDKLPVRLLYPQTEIATNLNNIPTGINQFTSKIFWDVVD</sequence>
<dbReference type="AlphaFoldDB" id="A0A3S0H716"/>
<proteinExistence type="predicted"/>
<keyword evidence="3" id="KW-1185">Reference proteome</keyword>
<feature type="signal peptide" evidence="1">
    <location>
        <begin position="1"/>
        <end position="19"/>
    </location>
</feature>
<dbReference type="InterPro" id="IPR041662">
    <property type="entry name" value="SusD-like_2"/>
</dbReference>